<evidence type="ECO:0000259" key="1">
    <source>
        <dbReference type="Pfam" id="PF06094"/>
    </source>
</evidence>
<dbReference type="SUPFAM" id="SSF110857">
    <property type="entry name" value="Gamma-glutamyl cyclotransferase-like"/>
    <property type="match status" value="1"/>
</dbReference>
<accession>A0ABD4T6B0</accession>
<protein>
    <submittedName>
        <fullName evidence="2">Gamma-glutamylcyclotransferase</fullName>
    </submittedName>
</protein>
<name>A0ABD4T6B0_9CYAN</name>
<feature type="domain" description="Gamma-glutamylcyclotransferase AIG2-like" evidence="1">
    <location>
        <begin position="6"/>
        <end position="129"/>
    </location>
</feature>
<dbReference type="EMBL" id="JTHE03000089">
    <property type="protein sequence ID" value="MCM1984243.1"/>
    <property type="molecule type" value="Genomic_DNA"/>
</dbReference>
<dbReference type="CDD" id="cd06661">
    <property type="entry name" value="GGCT_like"/>
    <property type="match status" value="1"/>
</dbReference>
<dbReference type="RefSeq" id="WP_166283058.1">
    <property type="nucleotide sequence ID" value="NZ_JTHE03000089.1"/>
</dbReference>
<dbReference type="InterPro" id="IPR036568">
    <property type="entry name" value="GGCT-like_sf"/>
</dbReference>
<proteinExistence type="predicted"/>
<sequence>METLQLFVYGTLQPGHQNYDHYCRHCILAYQPAQVKGQLYHLPQGYPGMIAGDQWIQGYLLTVPEDPQWLIALDALEDYRPGAAHNLYERVCLEVFDLGEEPLGLAWAYQMAAETVQRLQGEIIPSGRWYDTRSKLG</sequence>
<comment type="caution">
    <text evidence="2">The sequence shown here is derived from an EMBL/GenBank/DDBJ whole genome shotgun (WGS) entry which is preliminary data.</text>
</comment>
<organism evidence="2 3">
    <name type="scientific">Lyngbya confervoides BDU141951</name>
    <dbReference type="NCBI Taxonomy" id="1574623"/>
    <lineage>
        <taxon>Bacteria</taxon>
        <taxon>Bacillati</taxon>
        <taxon>Cyanobacteriota</taxon>
        <taxon>Cyanophyceae</taxon>
        <taxon>Oscillatoriophycideae</taxon>
        <taxon>Oscillatoriales</taxon>
        <taxon>Microcoleaceae</taxon>
        <taxon>Lyngbya</taxon>
    </lineage>
</organism>
<evidence type="ECO:0000313" key="2">
    <source>
        <dbReference type="EMBL" id="MCM1984243.1"/>
    </source>
</evidence>
<dbReference type="Gene3D" id="3.10.490.10">
    <property type="entry name" value="Gamma-glutamyl cyclotransferase-like"/>
    <property type="match status" value="1"/>
</dbReference>
<dbReference type="Pfam" id="PF06094">
    <property type="entry name" value="GGACT"/>
    <property type="match status" value="1"/>
</dbReference>
<gene>
    <name evidence="2" type="ORF">QQ91_0015565</name>
</gene>
<dbReference type="AlphaFoldDB" id="A0ABD4T6B0"/>
<dbReference type="InterPro" id="IPR013024">
    <property type="entry name" value="GGCT-like"/>
</dbReference>
<dbReference type="Proteomes" id="UP000031561">
    <property type="component" value="Unassembled WGS sequence"/>
</dbReference>
<keyword evidence="3" id="KW-1185">Reference proteome</keyword>
<dbReference type="InterPro" id="IPR009288">
    <property type="entry name" value="AIG2-like_dom"/>
</dbReference>
<reference evidence="2 3" key="1">
    <citation type="journal article" date="2015" name="Genome Announc.">
        <title>Draft Genome Sequence of Filamentous Marine Cyanobacterium Lyngbya confervoides Strain BDU141951.</title>
        <authorList>
            <person name="Chandrababunaidu M.M."/>
            <person name="Sen D."/>
            <person name="Tripathy S."/>
        </authorList>
    </citation>
    <scope>NUCLEOTIDE SEQUENCE [LARGE SCALE GENOMIC DNA]</scope>
    <source>
        <strain evidence="2 3">BDU141951</strain>
    </source>
</reference>
<evidence type="ECO:0000313" key="3">
    <source>
        <dbReference type="Proteomes" id="UP000031561"/>
    </source>
</evidence>